<comment type="caution">
    <text evidence="1">The sequence shown here is derived from an EMBL/GenBank/DDBJ whole genome shotgun (WGS) entry which is preliminary data.</text>
</comment>
<proteinExistence type="predicted"/>
<dbReference type="AlphaFoldDB" id="X0YJ06"/>
<dbReference type="EMBL" id="BARS01056934">
    <property type="protein sequence ID" value="GAG47122.1"/>
    <property type="molecule type" value="Genomic_DNA"/>
</dbReference>
<dbReference type="GO" id="GO:0006281">
    <property type="term" value="P:DNA repair"/>
    <property type="evidence" value="ECO:0007669"/>
    <property type="project" value="InterPro"/>
</dbReference>
<organism evidence="1">
    <name type="scientific">marine sediment metagenome</name>
    <dbReference type="NCBI Taxonomy" id="412755"/>
    <lineage>
        <taxon>unclassified sequences</taxon>
        <taxon>metagenomes</taxon>
        <taxon>ecological metagenomes</taxon>
    </lineage>
</organism>
<name>X0YJ06_9ZZZZ</name>
<dbReference type="InterPro" id="IPR036614">
    <property type="entry name" value="RusA-like_sf"/>
</dbReference>
<sequence length="107" mass="12340">MKILFQIPGPPRHQQRHRHVTTGKFTRTYDPSAKDKKDFLLQSKQYAPKSPIIGVVKVSVWFCMPRPKNHYRTGKYAGILKDNAPVWHTKKPDIDNIFKLVADSLNG</sequence>
<protein>
    <submittedName>
        <fullName evidence="1">Uncharacterized protein</fullName>
    </submittedName>
</protein>
<gene>
    <name evidence="1" type="ORF">S01H1_83674</name>
</gene>
<dbReference type="Gene3D" id="3.30.1330.70">
    <property type="entry name" value="Holliday junction resolvase RusA"/>
    <property type="match status" value="1"/>
</dbReference>
<dbReference type="GO" id="GO:0006310">
    <property type="term" value="P:DNA recombination"/>
    <property type="evidence" value="ECO:0007669"/>
    <property type="project" value="InterPro"/>
</dbReference>
<dbReference type="SUPFAM" id="SSF103084">
    <property type="entry name" value="Holliday junction resolvase RusA"/>
    <property type="match status" value="1"/>
</dbReference>
<reference evidence="1" key="1">
    <citation type="journal article" date="2014" name="Front. Microbiol.">
        <title>High frequency of phylogenetically diverse reductive dehalogenase-homologous genes in deep subseafloor sedimentary metagenomes.</title>
        <authorList>
            <person name="Kawai M."/>
            <person name="Futagami T."/>
            <person name="Toyoda A."/>
            <person name="Takaki Y."/>
            <person name="Nishi S."/>
            <person name="Hori S."/>
            <person name="Arai W."/>
            <person name="Tsubouchi T."/>
            <person name="Morono Y."/>
            <person name="Uchiyama I."/>
            <person name="Ito T."/>
            <person name="Fujiyama A."/>
            <person name="Inagaki F."/>
            <person name="Takami H."/>
        </authorList>
    </citation>
    <scope>NUCLEOTIDE SEQUENCE</scope>
    <source>
        <strain evidence="1">Expedition CK06-06</strain>
    </source>
</reference>
<accession>X0YJ06</accession>
<dbReference type="GO" id="GO:0000287">
    <property type="term" value="F:magnesium ion binding"/>
    <property type="evidence" value="ECO:0007669"/>
    <property type="project" value="InterPro"/>
</dbReference>
<dbReference type="InterPro" id="IPR008822">
    <property type="entry name" value="Endonuclease_RusA-like"/>
</dbReference>
<feature type="non-terminal residue" evidence="1">
    <location>
        <position position="107"/>
    </location>
</feature>
<evidence type="ECO:0000313" key="1">
    <source>
        <dbReference type="EMBL" id="GAG47122.1"/>
    </source>
</evidence>
<dbReference type="Pfam" id="PF05866">
    <property type="entry name" value="RusA"/>
    <property type="match status" value="1"/>
</dbReference>